<feature type="transmembrane region" description="Helical" evidence="1">
    <location>
        <begin position="22"/>
        <end position="46"/>
    </location>
</feature>
<evidence type="ECO:0000256" key="1">
    <source>
        <dbReference type="SAM" id="Phobius"/>
    </source>
</evidence>
<proteinExistence type="predicted"/>
<keyword evidence="1" id="KW-0472">Membrane</keyword>
<evidence type="ECO:0000313" key="3">
    <source>
        <dbReference type="Proteomes" id="UP001362999"/>
    </source>
</evidence>
<keyword evidence="1" id="KW-1133">Transmembrane helix</keyword>
<name>A0AAW0BA82_9AGAR</name>
<organism evidence="2 3">
    <name type="scientific">Favolaschia claudopus</name>
    <dbReference type="NCBI Taxonomy" id="2862362"/>
    <lineage>
        <taxon>Eukaryota</taxon>
        <taxon>Fungi</taxon>
        <taxon>Dikarya</taxon>
        <taxon>Basidiomycota</taxon>
        <taxon>Agaricomycotina</taxon>
        <taxon>Agaricomycetes</taxon>
        <taxon>Agaricomycetidae</taxon>
        <taxon>Agaricales</taxon>
        <taxon>Marasmiineae</taxon>
        <taxon>Mycenaceae</taxon>
        <taxon>Favolaschia</taxon>
    </lineage>
</organism>
<dbReference type="AlphaFoldDB" id="A0AAW0BA82"/>
<protein>
    <recommendedName>
        <fullName evidence="4">Secreted protein</fullName>
    </recommendedName>
</protein>
<keyword evidence="1" id="KW-0812">Transmembrane</keyword>
<evidence type="ECO:0000313" key="2">
    <source>
        <dbReference type="EMBL" id="KAK7022982.1"/>
    </source>
</evidence>
<feature type="non-terminal residue" evidence="2">
    <location>
        <position position="75"/>
    </location>
</feature>
<dbReference type="EMBL" id="JAWWNJ010000036">
    <property type="protein sequence ID" value="KAK7022982.1"/>
    <property type="molecule type" value="Genomic_DNA"/>
</dbReference>
<evidence type="ECO:0008006" key="4">
    <source>
        <dbReference type="Google" id="ProtNLM"/>
    </source>
</evidence>
<gene>
    <name evidence="2" type="ORF">R3P38DRAFT_2956817</name>
</gene>
<reference evidence="2 3" key="1">
    <citation type="journal article" date="2024" name="J Genomics">
        <title>Draft genome sequencing and assembly of Favolaschia claudopus CIRM-BRFM 2984 isolated from oak limbs.</title>
        <authorList>
            <person name="Navarro D."/>
            <person name="Drula E."/>
            <person name="Chaduli D."/>
            <person name="Cazenave R."/>
            <person name="Ahrendt S."/>
            <person name="Wang J."/>
            <person name="Lipzen A."/>
            <person name="Daum C."/>
            <person name="Barry K."/>
            <person name="Grigoriev I.V."/>
            <person name="Favel A."/>
            <person name="Rosso M.N."/>
            <person name="Martin F."/>
        </authorList>
    </citation>
    <scope>NUCLEOTIDE SEQUENCE [LARGE SCALE GENOMIC DNA]</scope>
    <source>
        <strain evidence="2 3">CIRM-BRFM 2984</strain>
    </source>
</reference>
<keyword evidence="3" id="KW-1185">Reference proteome</keyword>
<accession>A0AAW0BA82</accession>
<comment type="caution">
    <text evidence="2">The sequence shown here is derived from an EMBL/GenBank/DDBJ whole genome shotgun (WGS) entry which is preliminary data.</text>
</comment>
<sequence length="75" mass="8367">MCIYPPASTSRALLVLLLPTNLVSYLLAIHIRTVAGAAASAAGLYGRRRVWEGKEKYSSFFVYLYCYDVRTTCTL</sequence>
<dbReference type="Proteomes" id="UP001362999">
    <property type="component" value="Unassembled WGS sequence"/>
</dbReference>